<reference evidence="4 5" key="1">
    <citation type="submission" date="2019-03" db="EMBL/GenBank/DDBJ databases">
        <title>Algoriphagus aquimaris sp. nov., isolated form marine sediment in Pohang, Korea.</title>
        <authorList>
            <person name="Kim J."/>
            <person name="Yoon S.-H."/>
            <person name="Lee S.-S."/>
        </authorList>
    </citation>
    <scope>NUCLEOTIDE SEQUENCE [LARGE SCALE GENOMIC DNA]</scope>
    <source>
        <strain evidence="4 5">F21</strain>
    </source>
</reference>
<protein>
    <recommendedName>
        <fullName evidence="3">Outer membrane protein beta-barrel domain-containing protein</fullName>
    </recommendedName>
</protein>
<evidence type="ECO:0000256" key="2">
    <source>
        <dbReference type="SAM" id="SignalP"/>
    </source>
</evidence>
<dbReference type="InterPro" id="IPR027385">
    <property type="entry name" value="Beta-barrel_OMP"/>
</dbReference>
<proteinExistence type="predicted"/>
<keyword evidence="5" id="KW-1185">Reference proteome</keyword>
<name>A0A4R5V0Y8_9BACT</name>
<dbReference type="Pfam" id="PF13505">
    <property type="entry name" value="OMP_b-brl"/>
    <property type="match status" value="1"/>
</dbReference>
<evidence type="ECO:0000256" key="1">
    <source>
        <dbReference type="ARBA" id="ARBA00022729"/>
    </source>
</evidence>
<dbReference type="Proteomes" id="UP000295438">
    <property type="component" value="Unassembled WGS sequence"/>
</dbReference>
<dbReference type="RefSeq" id="WP_133390493.1">
    <property type="nucleotide sequence ID" value="NZ_SMUW01000032.1"/>
</dbReference>
<sequence>MKKIIYSSFLFLFLGLGVAKAQTSAFTIEVPVTIPLGNTSDFIDQSALRGINIEYQRFVTREIAVGGEVGHLTLYKREENKVYTEGTASLSGVQYRYQYAYPILVTGSYFPVVEGKVKPYAGLGIGTIAHDRRIDMGIFTSQDTHWQFAIRPEVGLIIEPTSQIGFKLGAKYYNSFESNSLAGQSNIGINFGIVFLR</sequence>
<dbReference type="SUPFAM" id="SSF56925">
    <property type="entry name" value="OMPA-like"/>
    <property type="match status" value="1"/>
</dbReference>
<evidence type="ECO:0000259" key="3">
    <source>
        <dbReference type="Pfam" id="PF13505"/>
    </source>
</evidence>
<evidence type="ECO:0000313" key="5">
    <source>
        <dbReference type="Proteomes" id="UP000295438"/>
    </source>
</evidence>
<feature type="chain" id="PRO_5020666158" description="Outer membrane protein beta-barrel domain-containing protein" evidence="2">
    <location>
        <begin position="22"/>
        <end position="197"/>
    </location>
</feature>
<dbReference type="Gene3D" id="2.40.160.20">
    <property type="match status" value="1"/>
</dbReference>
<keyword evidence="1 2" id="KW-0732">Signal</keyword>
<dbReference type="EMBL" id="SMUW01000032">
    <property type="protein sequence ID" value="TDK45428.1"/>
    <property type="molecule type" value="Genomic_DNA"/>
</dbReference>
<feature type="domain" description="Outer membrane protein beta-barrel" evidence="3">
    <location>
        <begin position="10"/>
        <end position="195"/>
    </location>
</feature>
<organism evidence="4 5">
    <name type="scientific">Algoriphagus formosus</name>
    <dbReference type="NCBI Taxonomy" id="2007308"/>
    <lineage>
        <taxon>Bacteria</taxon>
        <taxon>Pseudomonadati</taxon>
        <taxon>Bacteroidota</taxon>
        <taxon>Cytophagia</taxon>
        <taxon>Cytophagales</taxon>
        <taxon>Cyclobacteriaceae</taxon>
        <taxon>Algoriphagus</taxon>
    </lineage>
</organism>
<accession>A0A4R5V0Y8</accession>
<dbReference type="InterPro" id="IPR011250">
    <property type="entry name" value="OMP/PagP_B-barrel"/>
</dbReference>
<dbReference type="AlphaFoldDB" id="A0A4R5V0Y8"/>
<gene>
    <name evidence="4" type="ORF">E1898_08015</name>
</gene>
<comment type="caution">
    <text evidence="4">The sequence shown here is derived from an EMBL/GenBank/DDBJ whole genome shotgun (WGS) entry which is preliminary data.</text>
</comment>
<evidence type="ECO:0000313" key="4">
    <source>
        <dbReference type="EMBL" id="TDK45428.1"/>
    </source>
</evidence>
<feature type="signal peptide" evidence="2">
    <location>
        <begin position="1"/>
        <end position="21"/>
    </location>
</feature>